<name>A0AAV5I5X3_9ROSI</name>
<feature type="signal peptide" evidence="1">
    <location>
        <begin position="1"/>
        <end position="24"/>
    </location>
</feature>
<keyword evidence="1" id="KW-0732">Signal</keyword>
<dbReference type="AlphaFoldDB" id="A0AAV5I5X3"/>
<gene>
    <name evidence="2" type="ORF">SLEP1_g7831</name>
</gene>
<organism evidence="2 3">
    <name type="scientific">Rubroshorea leprosula</name>
    <dbReference type="NCBI Taxonomy" id="152421"/>
    <lineage>
        <taxon>Eukaryota</taxon>
        <taxon>Viridiplantae</taxon>
        <taxon>Streptophyta</taxon>
        <taxon>Embryophyta</taxon>
        <taxon>Tracheophyta</taxon>
        <taxon>Spermatophyta</taxon>
        <taxon>Magnoliopsida</taxon>
        <taxon>eudicotyledons</taxon>
        <taxon>Gunneridae</taxon>
        <taxon>Pentapetalae</taxon>
        <taxon>rosids</taxon>
        <taxon>malvids</taxon>
        <taxon>Malvales</taxon>
        <taxon>Dipterocarpaceae</taxon>
        <taxon>Rubroshorea</taxon>
    </lineage>
</organism>
<dbReference type="EMBL" id="BPVZ01000008">
    <property type="protein sequence ID" value="GKU94317.1"/>
    <property type="molecule type" value="Genomic_DNA"/>
</dbReference>
<keyword evidence="3" id="KW-1185">Reference proteome</keyword>
<dbReference type="Proteomes" id="UP001054252">
    <property type="component" value="Unassembled WGS sequence"/>
</dbReference>
<evidence type="ECO:0000313" key="2">
    <source>
        <dbReference type="EMBL" id="GKU94317.1"/>
    </source>
</evidence>
<evidence type="ECO:0000313" key="3">
    <source>
        <dbReference type="Proteomes" id="UP001054252"/>
    </source>
</evidence>
<proteinExistence type="predicted"/>
<comment type="caution">
    <text evidence="2">The sequence shown here is derived from an EMBL/GenBank/DDBJ whole genome shotgun (WGS) entry which is preliminary data.</text>
</comment>
<protein>
    <submittedName>
        <fullName evidence="2">Uncharacterized protein</fullName>
    </submittedName>
</protein>
<feature type="chain" id="PRO_5043797837" evidence="1">
    <location>
        <begin position="25"/>
        <end position="210"/>
    </location>
</feature>
<evidence type="ECO:0000256" key="1">
    <source>
        <dbReference type="SAM" id="SignalP"/>
    </source>
</evidence>
<reference evidence="2 3" key="1">
    <citation type="journal article" date="2021" name="Commun. Biol.">
        <title>The genome of Shorea leprosula (Dipterocarpaceae) highlights the ecological relevance of drought in aseasonal tropical rainforests.</title>
        <authorList>
            <person name="Ng K.K.S."/>
            <person name="Kobayashi M.J."/>
            <person name="Fawcett J.A."/>
            <person name="Hatakeyama M."/>
            <person name="Paape T."/>
            <person name="Ng C.H."/>
            <person name="Ang C.C."/>
            <person name="Tnah L.H."/>
            <person name="Lee C.T."/>
            <person name="Nishiyama T."/>
            <person name="Sese J."/>
            <person name="O'Brien M.J."/>
            <person name="Copetti D."/>
            <person name="Mohd Noor M.I."/>
            <person name="Ong R.C."/>
            <person name="Putra M."/>
            <person name="Sireger I.Z."/>
            <person name="Indrioko S."/>
            <person name="Kosugi Y."/>
            <person name="Izuno A."/>
            <person name="Isagi Y."/>
            <person name="Lee S.L."/>
            <person name="Shimizu K.K."/>
        </authorList>
    </citation>
    <scope>NUCLEOTIDE SEQUENCE [LARGE SCALE GENOMIC DNA]</scope>
    <source>
        <strain evidence="2">214</strain>
    </source>
</reference>
<dbReference type="PANTHER" id="PTHR36806">
    <property type="entry name" value="ADENINE PHOSPHORIBOSYLTRANSFERASE"/>
    <property type="match status" value="1"/>
</dbReference>
<sequence>MVSSRSAFILLVLLASAIPPPVESLTYSQYKTVLSLSHSLLTRVANQRKSRGDMAGSKRAMLLAGKLERGLGLGFWGMAWSVGWDYVRNYAWRDLDYGQIYGVVSDLKELRGFLSQLTRANSDMERAAWVAQNYGNALGVSKRMFRRLLTVFQKSGPLREIVETIQREVMEGGLLRDCLELGTNDLKGLLQILKDLSEQFRSNSNYRGDL</sequence>
<accession>A0AAV5I5X3</accession>